<evidence type="ECO:0000313" key="9">
    <source>
        <dbReference type="Proteomes" id="UP001145069"/>
    </source>
</evidence>
<proteinExistence type="predicted"/>
<dbReference type="EC" id="5.2.1.8" evidence="2"/>
<organism evidence="8 9">
    <name type="scientific">Aquibacillus salsiterrae</name>
    <dbReference type="NCBI Taxonomy" id="2950439"/>
    <lineage>
        <taxon>Bacteria</taxon>
        <taxon>Bacillati</taxon>
        <taxon>Bacillota</taxon>
        <taxon>Bacilli</taxon>
        <taxon>Bacillales</taxon>
        <taxon>Bacillaceae</taxon>
        <taxon>Aquibacillus</taxon>
    </lineage>
</organism>
<evidence type="ECO:0000256" key="3">
    <source>
        <dbReference type="ARBA" id="ARBA00022729"/>
    </source>
</evidence>
<evidence type="ECO:0000256" key="4">
    <source>
        <dbReference type="ARBA" id="ARBA00023110"/>
    </source>
</evidence>
<dbReference type="Proteomes" id="UP001145069">
    <property type="component" value="Unassembled WGS sequence"/>
</dbReference>
<dbReference type="Gene3D" id="1.10.4030.10">
    <property type="entry name" value="Porin chaperone SurA, peptide-binding domain"/>
    <property type="match status" value="1"/>
</dbReference>
<dbReference type="PROSITE" id="PS50198">
    <property type="entry name" value="PPIC_PPIASE_2"/>
    <property type="match status" value="1"/>
</dbReference>
<dbReference type="Pfam" id="PF00639">
    <property type="entry name" value="Rotamase"/>
    <property type="match status" value="1"/>
</dbReference>
<dbReference type="InterPro" id="IPR046357">
    <property type="entry name" value="PPIase_dom_sf"/>
</dbReference>
<evidence type="ECO:0000256" key="2">
    <source>
        <dbReference type="ARBA" id="ARBA00013194"/>
    </source>
</evidence>
<evidence type="ECO:0000259" key="7">
    <source>
        <dbReference type="PROSITE" id="PS50198"/>
    </source>
</evidence>
<gene>
    <name evidence="8" type="ORF">NC799_13495</name>
</gene>
<evidence type="ECO:0000256" key="1">
    <source>
        <dbReference type="ARBA" id="ARBA00000971"/>
    </source>
</evidence>
<keyword evidence="3" id="KW-0732">Signal</keyword>
<comment type="catalytic activity">
    <reaction evidence="1">
        <text>[protein]-peptidylproline (omega=180) = [protein]-peptidylproline (omega=0)</text>
        <dbReference type="Rhea" id="RHEA:16237"/>
        <dbReference type="Rhea" id="RHEA-COMP:10747"/>
        <dbReference type="Rhea" id="RHEA-COMP:10748"/>
        <dbReference type="ChEBI" id="CHEBI:83833"/>
        <dbReference type="ChEBI" id="CHEBI:83834"/>
        <dbReference type="EC" id="5.2.1.8"/>
    </reaction>
</comment>
<dbReference type="InterPro" id="IPR000297">
    <property type="entry name" value="PPIase_PpiC"/>
</dbReference>
<keyword evidence="4 6" id="KW-0697">Rotamase</keyword>
<dbReference type="SUPFAM" id="SSF54534">
    <property type="entry name" value="FKBP-like"/>
    <property type="match status" value="1"/>
</dbReference>
<name>A0A9X4AFQ6_9BACI</name>
<accession>A0A9X4AFQ6</accession>
<dbReference type="GO" id="GO:0003755">
    <property type="term" value="F:peptidyl-prolyl cis-trans isomerase activity"/>
    <property type="evidence" value="ECO:0007669"/>
    <property type="project" value="UniProtKB-KW"/>
</dbReference>
<reference evidence="8" key="1">
    <citation type="submission" date="2022-06" db="EMBL/GenBank/DDBJ databases">
        <title>Aquibacillus sp. a new bacterium isolated from soil saline samples.</title>
        <authorList>
            <person name="Galisteo C."/>
            <person name="De La Haba R."/>
            <person name="Sanchez-Porro C."/>
            <person name="Ventosa A."/>
        </authorList>
    </citation>
    <scope>NUCLEOTIDE SEQUENCE</scope>
    <source>
        <strain evidence="8">3ASR75-54</strain>
    </source>
</reference>
<dbReference type="RefSeq" id="WP_272446973.1">
    <property type="nucleotide sequence ID" value="NZ_JAMQKC010000016.1"/>
</dbReference>
<dbReference type="PANTHER" id="PTHR47245">
    <property type="entry name" value="PEPTIDYLPROLYL ISOMERASE"/>
    <property type="match status" value="1"/>
</dbReference>
<dbReference type="Gene3D" id="3.10.50.40">
    <property type="match status" value="1"/>
</dbReference>
<dbReference type="InterPro" id="IPR050245">
    <property type="entry name" value="PrsA_foldase"/>
</dbReference>
<feature type="domain" description="PpiC" evidence="7">
    <location>
        <begin position="163"/>
        <end position="247"/>
    </location>
</feature>
<keyword evidence="5 6" id="KW-0413">Isomerase</keyword>
<comment type="caution">
    <text evidence="8">The sequence shown here is derived from an EMBL/GenBank/DDBJ whole genome shotgun (WGS) entry which is preliminary data.</text>
</comment>
<keyword evidence="9" id="KW-1185">Reference proteome</keyword>
<evidence type="ECO:0000313" key="8">
    <source>
        <dbReference type="EMBL" id="MDC3417909.1"/>
    </source>
</evidence>
<sequence length="301" mass="35318">MTRKFLWGLIICLLITNLTTLAIWMNEKKITSPVEPLNGNVDEKRSVATVNGREISYNTWVSKLQEQYGEKVLRDMMDKQIVFQLAEDQGIEISQNLINREVSLLFTMYGVLSSEEIKENEAAWEEDVRYRLSLEELLTADISIDNSEIMDYYEDNRQQYEFDESIQVSHIVVNDLETGNKVYEELEDGASFQALAREYTIDENSRSDGGYLGFFTENNDYLPARYYEKAMEMKEDSYSEPFRTASGEVAILYFHRLLPSITFSYDEIKYHIKRELALEQIKPTITTDPFWDEMDVEWIYE</sequence>
<dbReference type="PANTHER" id="PTHR47245:SF1">
    <property type="entry name" value="FOLDASE PROTEIN PRSA"/>
    <property type="match status" value="1"/>
</dbReference>
<evidence type="ECO:0000256" key="5">
    <source>
        <dbReference type="ARBA" id="ARBA00023235"/>
    </source>
</evidence>
<evidence type="ECO:0000256" key="6">
    <source>
        <dbReference type="PROSITE-ProRule" id="PRU00278"/>
    </source>
</evidence>
<dbReference type="AlphaFoldDB" id="A0A9X4AFQ6"/>
<protein>
    <recommendedName>
        <fullName evidence="2">peptidylprolyl isomerase</fullName>
        <ecNumber evidence="2">5.2.1.8</ecNumber>
    </recommendedName>
</protein>
<dbReference type="EMBL" id="JAMQKC010000016">
    <property type="protein sequence ID" value="MDC3417909.1"/>
    <property type="molecule type" value="Genomic_DNA"/>
</dbReference>